<evidence type="ECO:0000256" key="8">
    <source>
        <dbReference type="SAM" id="Phobius"/>
    </source>
</evidence>
<dbReference type="KEGG" id="hazt:108667677"/>
<evidence type="ECO:0000256" key="6">
    <source>
        <dbReference type="ARBA" id="ARBA00023136"/>
    </source>
</evidence>
<feature type="domain" description="ABC transporter" evidence="9">
    <location>
        <begin position="26"/>
        <end position="260"/>
    </location>
</feature>
<feature type="region of interest" description="Disordered" evidence="7">
    <location>
        <begin position="1"/>
        <end position="21"/>
    </location>
</feature>
<protein>
    <submittedName>
        <fullName evidence="12">ABC transporter G family member 20 isoform X1</fullName>
    </submittedName>
    <submittedName>
        <fullName evidence="13">ABC transporter G family member 20 isoform X2</fullName>
    </submittedName>
</protein>
<keyword evidence="6 8" id="KW-0472">Membrane</keyword>
<sequence>MTEITSNSSQGSDDGDNSRQWQESAIEIRDGCKSYGRGKNKTQVLNHIDLTVPVGAIYGLLGPSGCGKTTLLSTLVNSLSLDHGSVLICGYKPGTVEAAVPGHRVGFMPQELALMPALTINETLQYFGRIHSLGKEKTKERSEFLLKFLDLPNGVRLISQLSGGQQRRVSFAVALLHEPELLILDEPTVGVDPLLRTNIWEHLNKVSRTTNATIIITTHYIEEARQATRVGLMRRGHLLAEASPQNLMQHFANPSLEDVFLELCLRDGDLDPSAKQNSGFEKETDIEMQPSDAVMTRRQSQASTALVVRLNSSGHHSMLQEPTILNHIKKPWTATSKREKFLSGARISALIVKNIINLTRNVMFLLLAFALPAIQTVLFCVTIGGTPKNLHVAVTNLDNGINFDNVIPKLNYSINIADAYLNELNDEIIIQDAFDTFDAGFGAVEDGDAWGLLYFPENFTVAQIFPDAYNVSERQIHVYMDNTNQQISYTILLQFFAALQRLVVDFASNNFTDVSIVSPLKIEDPVYGSTNPTFTEFMAPGVILTLSYFMAMSLTSVAFVIEKKEGLYNRALVAGVNNLEIMLAHLVTQLAVLIIQVAIILVFMFAVFNIPCEGSMSLVILLSLLQGLCGMTFGYFISVSVEDEMTAFQAAMGVFYPILLLSGIVWPVQGMPIGLQYISYALPQTYACDSIRAILYRGWNLTYFDVYFGFIVTIIWMAIHVSGAALVLTIKH</sequence>
<feature type="transmembrane region" description="Helical" evidence="8">
    <location>
        <begin position="362"/>
        <end position="381"/>
    </location>
</feature>
<dbReference type="OrthoDB" id="10255969at2759"/>
<keyword evidence="11" id="KW-1185">Reference proteome</keyword>
<reference evidence="12 13" key="1">
    <citation type="submission" date="2025-04" db="UniProtKB">
        <authorList>
            <consortium name="RefSeq"/>
        </authorList>
    </citation>
    <scope>IDENTIFICATION</scope>
    <source>
        <tissue evidence="12 13">Whole organism</tissue>
    </source>
</reference>
<keyword evidence="5 8" id="KW-1133">Transmembrane helix</keyword>
<evidence type="ECO:0000256" key="5">
    <source>
        <dbReference type="ARBA" id="ARBA00022989"/>
    </source>
</evidence>
<feature type="domain" description="ABC transmembrane type-2" evidence="10">
    <location>
        <begin position="504"/>
        <end position="731"/>
    </location>
</feature>
<dbReference type="GO" id="GO:0140359">
    <property type="term" value="F:ABC-type transporter activity"/>
    <property type="evidence" value="ECO:0007669"/>
    <property type="project" value="InterPro"/>
</dbReference>
<evidence type="ECO:0000259" key="10">
    <source>
        <dbReference type="PROSITE" id="PS51012"/>
    </source>
</evidence>
<evidence type="ECO:0000256" key="7">
    <source>
        <dbReference type="SAM" id="MobiDB-lite"/>
    </source>
</evidence>
<dbReference type="Proteomes" id="UP000694843">
    <property type="component" value="Unplaced"/>
</dbReference>
<evidence type="ECO:0000259" key="9">
    <source>
        <dbReference type="PROSITE" id="PS50893"/>
    </source>
</evidence>
<dbReference type="InterPro" id="IPR003593">
    <property type="entry name" value="AAA+_ATPase"/>
</dbReference>
<feature type="transmembrane region" description="Helical" evidence="8">
    <location>
        <begin position="487"/>
        <end position="504"/>
    </location>
</feature>
<evidence type="ECO:0000256" key="3">
    <source>
        <dbReference type="ARBA" id="ARBA00022741"/>
    </source>
</evidence>
<dbReference type="AlphaFoldDB" id="A0A8B7N9Q3"/>
<feature type="transmembrane region" description="Helical" evidence="8">
    <location>
        <begin position="706"/>
        <end position="730"/>
    </location>
</feature>
<feature type="transmembrane region" description="Helical" evidence="8">
    <location>
        <begin position="582"/>
        <end position="610"/>
    </location>
</feature>
<feature type="transmembrane region" description="Helical" evidence="8">
    <location>
        <begin position="537"/>
        <end position="561"/>
    </location>
</feature>
<evidence type="ECO:0000256" key="4">
    <source>
        <dbReference type="ARBA" id="ARBA00022840"/>
    </source>
</evidence>
<dbReference type="GO" id="GO:0016020">
    <property type="term" value="C:membrane"/>
    <property type="evidence" value="ECO:0007669"/>
    <property type="project" value="UniProtKB-SubCell"/>
</dbReference>
<evidence type="ECO:0000313" key="13">
    <source>
        <dbReference type="RefSeq" id="XP_018010214.1"/>
    </source>
</evidence>
<dbReference type="InterPro" id="IPR027417">
    <property type="entry name" value="P-loop_NTPase"/>
</dbReference>
<dbReference type="PROSITE" id="PS00211">
    <property type="entry name" value="ABC_TRANSPORTER_1"/>
    <property type="match status" value="1"/>
</dbReference>
<keyword evidence="4" id="KW-0067">ATP-binding</keyword>
<dbReference type="GeneID" id="108667677"/>
<feature type="compositionally biased region" description="Low complexity" evidence="7">
    <location>
        <begin position="1"/>
        <end position="12"/>
    </location>
</feature>
<keyword evidence="3" id="KW-0547">Nucleotide-binding</keyword>
<dbReference type="PROSITE" id="PS50893">
    <property type="entry name" value="ABC_TRANSPORTER_2"/>
    <property type="match status" value="1"/>
</dbReference>
<keyword evidence="2 8" id="KW-0812">Transmembrane</keyword>
<dbReference type="SUPFAM" id="SSF52540">
    <property type="entry name" value="P-loop containing nucleoside triphosphate hydrolases"/>
    <property type="match status" value="1"/>
</dbReference>
<evidence type="ECO:0000256" key="1">
    <source>
        <dbReference type="ARBA" id="ARBA00004141"/>
    </source>
</evidence>
<dbReference type="InterPro" id="IPR017871">
    <property type="entry name" value="ABC_transporter-like_CS"/>
</dbReference>
<dbReference type="Gene3D" id="3.40.50.300">
    <property type="entry name" value="P-loop containing nucleotide triphosphate hydrolases"/>
    <property type="match status" value="1"/>
</dbReference>
<evidence type="ECO:0000256" key="2">
    <source>
        <dbReference type="ARBA" id="ARBA00022692"/>
    </source>
</evidence>
<dbReference type="PROSITE" id="PS51012">
    <property type="entry name" value="ABC_TM2"/>
    <property type="match status" value="1"/>
</dbReference>
<organism evidence="11 13">
    <name type="scientific">Hyalella azteca</name>
    <name type="common">Amphipod</name>
    <dbReference type="NCBI Taxonomy" id="294128"/>
    <lineage>
        <taxon>Eukaryota</taxon>
        <taxon>Metazoa</taxon>
        <taxon>Ecdysozoa</taxon>
        <taxon>Arthropoda</taxon>
        <taxon>Crustacea</taxon>
        <taxon>Multicrustacea</taxon>
        <taxon>Malacostraca</taxon>
        <taxon>Eumalacostraca</taxon>
        <taxon>Peracarida</taxon>
        <taxon>Amphipoda</taxon>
        <taxon>Senticaudata</taxon>
        <taxon>Talitrida</taxon>
        <taxon>Talitroidea</taxon>
        <taxon>Hyalellidae</taxon>
        <taxon>Hyalella</taxon>
    </lineage>
</organism>
<dbReference type="GO" id="GO:0016887">
    <property type="term" value="F:ATP hydrolysis activity"/>
    <property type="evidence" value="ECO:0007669"/>
    <property type="project" value="InterPro"/>
</dbReference>
<feature type="transmembrane region" description="Helical" evidence="8">
    <location>
        <begin position="650"/>
        <end position="668"/>
    </location>
</feature>
<comment type="subcellular location">
    <subcellularLocation>
        <location evidence="1">Membrane</location>
        <topology evidence="1">Multi-pass membrane protein</topology>
    </subcellularLocation>
</comment>
<evidence type="ECO:0000313" key="12">
    <source>
        <dbReference type="RefSeq" id="XP_018010213.1"/>
    </source>
</evidence>
<gene>
    <name evidence="12 13" type="primary">LOC108667677</name>
</gene>
<accession>A0A8B7N9Q3</accession>
<dbReference type="InterPro" id="IPR047817">
    <property type="entry name" value="ABC2_TM_bact-type"/>
</dbReference>
<proteinExistence type="predicted"/>
<dbReference type="CTD" id="43391"/>
<dbReference type="Pfam" id="PF12698">
    <property type="entry name" value="ABC2_membrane_3"/>
    <property type="match status" value="1"/>
</dbReference>
<dbReference type="OMA" id="NIGMFAF"/>
<dbReference type="InterPro" id="IPR003439">
    <property type="entry name" value="ABC_transporter-like_ATP-bd"/>
</dbReference>
<dbReference type="PANTHER" id="PTHR43038">
    <property type="entry name" value="ATP-BINDING CASSETTE, SUB-FAMILY H, MEMBER 1"/>
    <property type="match status" value="1"/>
</dbReference>
<dbReference type="SMART" id="SM00382">
    <property type="entry name" value="AAA"/>
    <property type="match status" value="1"/>
</dbReference>
<dbReference type="PANTHER" id="PTHR43038:SF3">
    <property type="entry name" value="ABC TRANSPORTER G FAMILY MEMBER 20 ISOFORM X1"/>
    <property type="match status" value="1"/>
</dbReference>
<dbReference type="RefSeq" id="XP_018010213.1">
    <property type="nucleotide sequence ID" value="XM_018154724.2"/>
</dbReference>
<dbReference type="GO" id="GO:0005524">
    <property type="term" value="F:ATP binding"/>
    <property type="evidence" value="ECO:0007669"/>
    <property type="project" value="UniProtKB-KW"/>
</dbReference>
<evidence type="ECO:0000313" key="11">
    <source>
        <dbReference type="Proteomes" id="UP000694843"/>
    </source>
</evidence>
<feature type="transmembrane region" description="Helical" evidence="8">
    <location>
        <begin position="616"/>
        <end position="638"/>
    </location>
</feature>
<dbReference type="InterPro" id="IPR013525">
    <property type="entry name" value="ABC2_TM"/>
</dbReference>
<dbReference type="Pfam" id="PF00005">
    <property type="entry name" value="ABC_tran"/>
    <property type="match status" value="1"/>
</dbReference>
<dbReference type="RefSeq" id="XP_018010214.1">
    <property type="nucleotide sequence ID" value="XM_018154725.2"/>
</dbReference>
<name>A0A8B7N9Q3_HYAAZ</name>